<dbReference type="Proteomes" id="UP000218890">
    <property type="component" value="Chromosome"/>
</dbReference>
<name>A0A0X8X7B9_HALHR</name>
<dbReference type="Pfam" id="PF02643">
    <property type="entry name" value="DUF192"/>
    <property type="match status" value="1"/>
</dbReference>
<organism evidence="1 2">
    <name type="scientific">Halorhodospira halochloris</name>
    <name type="common">Ectothiorhodospira halochloris</name>
    <dbReference type="NCBI Taxonomy" id="1052"/>
    <lineage>
        <taxon>Bacteria</taxon>
        <taxon>Pseudomonadati</taxon>
        <taxon>Pseudomonadota</taxon>
        <taxon>Gammaproteobacteria</taxon>
        <taxon>Chromatiales</taxon>
        <taxon>Ectothiorhodospiraceae</taxon>
        <taxon>Halorhodospira</taxon>
    </lineage>
</organism>
<dbReference type="InterPro" id="IPR003795">
    <property type="entry name" value="DUF192"/>
</dbReference>
<evidence type="ECO:0000313" key="2">
    <source>
        <dbReference type="Proteomes" id="UP000218890"/>
    </source>
</evidence>
<dbReference type="KEGG" id="hhk:HH1059_01620"/>
<evidence type="ECO:0008006" key="3">
    <source>
        <dbReference type="Google" id="ProtNLM"/>
    </source>
</evidence>
<accession>A0A0X8X7B9</accession>
<reference evidence="1" key="1">
    <citation type="submission" date="2016-02" db="EMBL/GenBank/DDBJ databases">
        <title>Halorhodospira halochloris DSM-1059 complete genome, version 2.</title>
        <authorList>
            <person name="Tsukatani Y."/>
        </authorList>
    </citation>
    <scope>NUCLEOTIDE SEQUENCE</scope>
    <source>
        <strain evidence="1">DSM 1059</strain>
    </source>
</reference>
<protein>
    <recommendedName>
        <fullName evidence="3">DUF192 domain-containing protein</fullName>
    </recommendedName>
</protein>
<gene>
    <name evidence="1" type="ORF">HH1059_01620</name>
</gene>
<dbReference type="AlphaFoldDB" id="A0A0X8X7B9"/>
<dbReference type="RefSeq" id="WP_162549264.1">
    <property type="nucleotide sequence ID" value="NZ_NRRM01000001.1"/>
</dbReference>
<sequence length="147" mass="16209">MALLTVPLLAGMGLHPQRDSLEQMPQGQLLIDGQQAGARIAKTPEHMAQGFQGASSEQLATEKIYFYWGDSSRPSFHMRNVSEPLAIAWIDAANVVVAVDIMEPQESGYKPPKPVVAALEMAPERTRSWGIRPGSVIEKESNQRDQR</sequence>
<dbReference type="Gene3D" id="2.60.120.1140">
    <property type="entry name" value="Protein of unknown function DUF192"/>
    <property type="match status" value="1"/>
</dbReference>
<dbReference type="InterPro" id="IPR038695">
    <property type="entry name" value="Saro_0823-like_sf"/>
</dbReference>
<proteinExistence type="predicted"/>
<evidence type="ECO:0000313" key="1">
    <source>
        <dbReference type="EMBL" id="BAU56836.2"/>
    </source>
</evidence>
<dbReference type="EMBL" id="AP017372">
    <property type="protein sequence ID" value="BAU56836.2"/>
    <property type="molecule type" value="Genomic_DNA"/>
</dbReference>
<keyword evidence="2" id="KW-1185">Reference proteome</keyword>